<evidence type="ECO:0000259" key="6">
    <source>
        <dbReference type="PROSITE" id="PS50928"/>
    </source>
</evidence>
<comment type="similarity">
    <text evidence="5">Belongs to the binding-protein-dependent transport system permease family.</text>
</comment>
<reference evidence="8" key="1">
    <citation type="journal article" date="2019" name="Int. J. Syst. Evol. Microbiol.">
        <title>The Global Catalogue of Microorganisms (GCM) 10K type strain sequencing project: providing services to taxonomists for standard genome sequencing and annotation.</title>
        <authorList>
            <consortium name="The Broad Institute Genomics Platform"/>
            <consortium name="The Broad Institute Genome Sequencing Center for Infectious Disease"/>
            <person name="Wu L."/>
            <person name="Ma J."/>
        </authorList>
    </citation>
    <scope>NUCLEOTIDE SEQUENCE [LARGE SCALE GENOMIC DNA]</scope>
    <source>
        <strain evidence="8">JCM 14370</strain>
    </source>
</reference>
<evidence type="ECO:0000256" key="2">
    <source>
        <dbReference type="ARBA" id="ARBA00022692"/>
    </source>
</evidence>
<dbReference type="SUPFAM" id="SSF161098">
    <property type="entry name" value="MetI-like"/>
    <property type="match status" value="1"/>
</dbReference>
<dbReference type="PANTHER" id="PTHR43879:SF1">
    <property type="entry name" value="GLUCOSE IMPORT SYSTEM PERMEASE PROTEIN GLCU"/>
    <property type="match status" value="1"/>
</dbReference>
<evidence type="ECO:0000313" key="7">
    <source>
        <dbReference type="EMBL" id="GGJ29357.1"/>
    </source>
</evidence>
<keyword evidence="8" id="KW-1185">Reference proteome</keyword>
<evidence type="ECO:0000313" key="8">
    <source>
        <dbReference type="Proteomes" id="UP000632222"/>
    </source>
</evidence>
<dbReference type="InterPro" id="IPR035906">
    <property type="entry name" value="MetI-like_sf"/>
</dbReference>
<comment type="caution">
    <text evidence="7">The sequence shown here is derived from an EMBL/GenBank/DDBJ whole genome shotgun (WGS) entry which is preliminary data.</text>
</comment>
<keyword evidence="2 5" id="KW-0812">Transmembrane</keyword>
<proteinExistence type="inferred from homology"/>
<dbReference type="PROSITE" id="PS50928">
    <property type="entry name" value="ABC_TM1"/>
    <property type="match status" value="1"/>
</dbReference>
<protein>
    <submittedName>
        <fullName evidence="7">Sugar ABC transporter permease</fullName>
    </submittedName>
</protein>
<name>A0ABQ2CZL6_9DEIO</name>
<feature type="transmembrane region" description="Helical" evidence="5">
    <location>
        <begin position="23"/>
        <end position="47"/>
    </location>
</feature>
<dbReference type="Gene3D" id="1.10.3720.10">
    <property type="entry name" value="MetI-like"/>
    <property type="match status" value="1"/>
</dbReference>
<evidence type="ECO:0000256" key="5">
    <source>
        <dbReference type="RuleBase" id="RU363032"/>
    </source>
</evidence>
<evidence type="ECO:0000256" key="4">
    <source>
        <dbReference type="ARBA" id="ARBA00023136"/>
    </source>
</evidence>
<gene>
    <name evidence="7" type="ORF">GCM10008938_14350</name>
</gene>
<dbReference type="RefSeq" id="WP_229684667.1">
    <property type="nucleotide sequence ID" value="NZ_BMOD01000004.1"/>
</dbReference>
<feature type="domain" description="ABC transmembrane type-1" evidence="6">
    <location>
        <begin position="81"/>
        <end position="271"/>
    </location>
</feature>
<organism evidence="7 8">
    <name type="scientific">Deinococcus roseus</name>
    <dbReference type="NCBI Taxonomy" id="392414"/>
    <lineage>
        <taxon>Bacteria</taxon>
        <taxon>Thermotogati</taxon>
        <taxon>Deinococcota</taxon>
        <taxon>Deinococci</taxon>
        <taxon>Deinococcales</taxon>
        <taxon>Deinococcaceae</taxon>
        <taxon>Deinococcus</taxon>
    </lineage>
</organism>
<accession>A0ABQ2CZL6</accession>
<dbReference type="PANTHER" id="PTHR43879">
    <property type="entry name" value="ABC TRANSPORTER PERMEASE PROTEIN"/>
    <property type="match status" value="1"/>
</dbReference>
<dbReference type="Proteomes" id="UP000632222">
    <property type="component" value="Unassembled WGS sequence"/>
</dbReference>
<feature type="transmembrane region" description="Helical" evidence="5">
    <location>
        <begin position="149"/>
        <end position="172"/>
    </location>
</feature>
<dbReference type="CDD" id="cd06261">
    <property type="entry name" value="TM_PBP2"/>
    <property type="match status" value="1"/>
</dbReference>
<keyword evidence="4 5" id="KW-0472">Membrane</keyword>
<keyword evidence="5" id="KW-0813">Transport</keyword>
<comment type="subcellular location">
    <subcellularLocation>
        <location evidence="5">Cell membrane</location>
        <topology evidence="5">Multi-pass membrane protein</topology>
    </subcellularLocation>
    <subcellularLocation>
        <location evidence="1">Membrane</location>
        <topology evidence="1">Multi-pass membrane protein</topology>
    </subcellularLocation>
</comment>
<evidence type="ECO:0000256" key="3">
    <source>
        <dbReference type="ARBA" id="ARBA00022989"/>
    </source>
</evidence>
<sequence>MTKAAPASAAHGSTHKTLIPMPIVYTVLGITALFFLVPMYMVLITAFKDPSQINLATAWVPPTTPNWQGFAEAMRLFLPKFQNSLVLTISATLLSALLGSLNGYILSKWQFWGSGILFALMLFGMFIPYQSTLIPIFQTLKSVGLYGSIWGLVLVHVIYGIPITTLIFKNYYSEVPDELMEAAKIDGAGFFQAYTNIILPISIPGFVVVIIWQFTQVWNEFLFAVTLTNPDSQPITVALAQLAGGEAVKWNLPMAGSLLAALPTLLVYIFLGKYFIRGLLAGSVKG</sequence>
<keyword evidence="3 5" id="KW-1133">Transmembrane helix</keyword>
<dbReference type="InterPro" id="IPR000515">
    <property type="entry name" value="MetI-like"/>
</dbReference>
<evidence type="ECO:0000256" key="1">
    <source>
        <dbReference type="ARBA" id="ARBA00004141"/>
    </source>
</evidence>
<feature type="transmembrane region" description="Helical" evidence="5">
    <location>
        <begin position="254"/>
        <end position="276"/>
    </location>
</feature>
<feature type="transmembrane region" description="Helical" evidence="5">
    <location>
        <begin position="111"/>
        <end position="129"/>
    </location>
</feature>
<dbReference type="EMBL" id="BMOD01000004">
    <property type="protein sequence ID" value="GGJ29357.1"/>
    <property type="molecule type" value="Genomic_DNA"/>
</dbReference>
<dbReference type="Pfam" id="PF00528">
    <property type="entry name" value="BPD_transp_1"/>
    <property type="match status" value="1"/>
</dbReference>
<feature type="transmembrane region" description="Helical" evidence="5">
    <location>
        <begin position="193"/>
        <end position="214"/>
    </location>
</feature>
<feature type="transmembrane region" description="Helical" evidence="5">
    <location>
        <begin position="84"/>
        <end position="104"/>
    </location>
</feature>